<keyword evidence="2" id="KW-0479">Metal-binding</keyword>
<keyword evidence="3" id="KW-0677">Repeat</keyword>
<name>A0A8S4SE92_9NEOP</name>
<dbReference type="EMBL" id="CAKXAJ010026023">
    <property type="protein sequence ID" value="CAH2251283.1"/>
    <property type="molecule type" value="Genomic_DNA"/>
</dbReference>
<keyword evidence="5" id="KW-0862">Zinc</keyword>
<keyword evidence="6" id="KW-0539">Nucleus</keyword>
<dbReference type="Gene3D" id="3.30.160.60">
    <property type="entry name" value="Classic Zinc Finger"/>
    <property type="match status" value="3"/>
</dbReference>
<evidence type="ECO:0000256" key="4">
    <source>
        <dbReference type="ARBA" id="ARBA00022771"/>
    </source>
</evidence>
<accession>A0A8S4SE92</accession>
<feature type="domain" description="C2H2-type" evidence="8">
    <location>
        <begin position="117"/>
        <end position="144"/>
    </location>
</feature>
<evidence type="ECO:0000256" key="1">
    <source>
        <dbReference type="ARBA" id="ARBA00004123"/>
    </source>
</evidence>
<dbReference type="Pfam" id="PF00096">
    <property type="entry name" value="zf-C2H2"/>
    <property type="match status" value="1"/>
</dbReference>
<feature type="domain" description="C2H2-type" evidence="8">
    <location>
        <begin position="88"/>
        <end position="116"/>
    </location>
</feature>
<dbReference type="PROSITE" id="PS50157">
    <property type="entry name" value="ZINC_FINGER_C2H2_2"/>
    <property type="match status" value="5"/>
</dbReference>
<organism evidence="9 10">
    <name type="scientific">Pararge aegeria aegeria</name>
    <dbReference type="NCBI Taxonomy" id="348720"/>
    <lineage>
        <taxon>Eukaryota</taxon>
        <taxon>Metazoa</taxon>
        <taxon>Ecdysozoa</taxon>
        <taxon>Arthropoda</taxon>
        <taxon>Hexapoda</taxon>
        <taxon>Insecta</taxon>
        <taxon>Pterygota</taxon>
        <taxon>Neoptera</taxon>
        <taxon>Endopterygota</taxon>
        <taxon>Lepidoptera</taxon>
        <taxon>Glossata</taxon>
        <taxon>Ditrysia</taxon>
        <taxon>Papilionoidea</taxon>
        <taxon>Nymphalidae</taxon>
        <taxon>Satyrinae</taxon>
        <taxon>Satyrini</taxon>
        <taxon>Parargina</taxon>
        <taxon>Pararge</taxon>
    </lineage>
</organism>
<dbReference type="PROSITE" id="PS00028">
    <property type="entry name" value="ZINC_FINGER_C2H2_1"/>
    <property type="match status" value="5"/>
</dbReference>
<feature type="domain" description="C2H2-type" evidence="8">
    <location>
        <begin position="145"/>
        <end position="172"/>
    </location>
</feature>
<dbReference type="GO" id="GO:0001228">
    <property type="term" value="F:DNA-binding transcription activator activity, RNA polymerase II-specific"/>
    <property type="evidence" value="ECO:0007669"/>
    <property type="project" value="TreeGrafter"/>
</dbReference>
<keyword evidence="10" id="KW-1185">Reference proteome</keyword>
<dbReference type="SUPFAM" id="SSF57667">
    <property type="entry name" value="beta-beta-alpha zinc fingers"/>
    <property type="match status" value="3"/>
</dbReference>
<dbReference type="AlphaFoldDB" id="A0A8S4SE92"/>
<comment type="caution">
    <text evidence="9">The sequence shown here is derived from an EMBL/GenBank/DDBJ whole genome shotgun (WGS) entry which is preliminary data.</text>
</comment>
<dbReference type="SMART" id="SM00355">
    <property type="entry name" value="ZnF_C2H2"/>
    <property type="match status" value="6"/>
</dbReference>
<reference evidence="9" key="1">
    <citation type="submission" date="2022-03" db="EMBL/GenBank/DDBJ databases">
        <authorList>
            <person name="Lindestad O."/>
        </authorList>
    </citation>
    <scope>NUCLEOTIDE SEQUENCE</scope>
</reference>
<sequence>MTSGVHSASYQDDVNEEYALTVEADGTQTFTCRVCDKSFNQRKYVHQHHRQVHLKLRPKLRGCHLCDVKVPTHQRTYHMEEVHGLPAPSCGACGKRFAFPWLVLRHQKFHHMGESKYRCEPCNLTFIGRSKYMHHQTKHADVKAFKCAICDKEFKWRSGLKTHMLIHNNIRRHVCKICQDAFVQQSSLKYHVLKKHPEMV</sequence>
<gene>
    <name evidence="9" type="primary">jg5977</name>
    <name evidence="9" type="ORF">PAEG_LOCUS22195</name>
</gene>
<evidence type="ECO:0000256" key="7">
    <source>
        <dbReference type="PROSITE-ProRule" id="PRU00042"/>
    </source>
</evidence>
<evidence type="ECO:0000256" key="6">
    <source>
        <dbReference type="ARBA" id="ARBA00023242"/>
    </source>
</evidence>
<comment type="subcellular location">
    <subcellularLocation>
        <location evidence="1">Nucleus</location>
    </subcellularLocation>
</comment>
<evidence type="ECO:0000313" key="10">
    <source>
        <dbReference type="Proteomes" id="UP000838756"/>
    </source>
</evidence>
<feature type="domain" description="C2H2-type" evidence="8">
    <location>
        <begin position="30"/>
        <end position="58"/>
    </location>
</feature>
<dbReference type="GO" id="GO:0008270">
    <property type="term" value="F:zinc ion binding"/>
    <property type="evidence" value="ECO:0007669"/>
    <property type="project" value="UniProtKB-KW"/>
</dbReference>
<dbReference type="Proteomes" id="UP000838756">
    <property type="component" value="Unassembled WGS sequence"/>
</dbReference>
<evidence type="ECO:0000259" key="8">
    <source>
        <dbReference type="PROSITE" id="PS50157"/>
    </source>
</evidence>
<dbReference type="InterPro" id="IPR036236">
    <property type="entry name" value="Znf_C2H2_sf"/>
</dbReference>
<evidence type="ECO:0000256" key="5">
    <source>
        <dbReference type="ARBA" id="ARBA00022833"/>
    </source>
</evidence>
<dbReference type="FunFam" id="3.30.160.60:FF:000624">
    <property type="entry name" value="zinc finger protein 697"/>
    <property type="match status" value="1"/>
</dbReference>
<protein>
    <submittedName>
        <fullName evidence="9">Jg5977 protein</fullName>
    </submittedName>
</protein>
<dbReference type="PANTHER" id="PTHR24376">
    <property type="entry name" value="ZINC FINGER PROTEIN"/>
    <property type="match status" value="1"/>
</dbReference>
<dbReference type="OrthoDB" id="8685330at2759"/>
<keyword evidence="4 7" id="KW-0863">Zinc-finger</keyword>
<dbReference type="GO" id="GO:0005634">
    <property type="term" value="C:nucleus"/>
    <property type="evidence" value="ECO:0007669"/>
    <property type="project" value="UniProtKB-SubCell"/>
</dbReference>
<evidence type="ECO:0000256" key="3">
    <source>
        <dbReference type="ARBA" id="ARBA00022737"/>
    </source>
</evidence>
<proteinExistence type="predicted"/>
<evidence type="ECO:0000256" key="2">
    <source>
        <dbReference type="ARBA" id="ARBA00022723"/>
    </source>
</evidence>
<feature type="domain" description="C2H2-type" evidence="8">
    <location>
        <begin position="173"/>
        <end position="196"/>
    </location>
</feature>
<dbReference type="InterPro" id="IPR013087">
    <property type="entry name" value="Znf_C2H2_type"/>
</dbReference>
<dbReference type="GO" id="GO:0000978">
    <property type="term" value="F:RNA polymerase II cis-regulatory region sequence-specific DNA binding"/>
    <property type="evidence" value="ECO:0007669"/>
    <property type="project" value="TreeGrafter"/>
</dbReference>
<dbReference type="PANTHER" id="PTHR24376:SF235">
    <property type="entry name" value="C2H2-TYPE DOMAIN-CONTAINING PROTEIN"/>
    <property type="match status" value="1"/>
</dbReference>
<evidence type="ECO:0000313" key="9">
    <source>
        <dbReference type="EMBL" id="CAH2251283.1"/>
    </source>
</evidence>